<dbReference type="GO" id="GO:0003682">
    <property type="term" value="F:chromatin binding"/>
    <property type="evidence" value="ECO:0007669"/>
    <property type="project" value="TreeGrafter"/>
</dbReference>
<evidence type="ECO:0000313" key="5">
    <source>
        <dbReference type="EMBL" id="SBT38271.1"/>
    </source>
</evidence>
<dbReference type="EMBL" id="FLRE01000065">
    <property type="protein sequence ID" value="SBT33689.1"/>
    <property type="molecule type" value="Genomic_DNA"/>
</dbReference>
<organism evidence="4 6">
    <name type="scientific">Plasmodium ovale wallikeri</name>
    <dbReference type="NCBI Taxonomy" id="864142"/>
    <lineage>
        <taxon>Eukaryota</taxon>
        <taxon>Sar</taxon>
        <taxon>Alveolata</taxon>
        <taxon>Apicomplexa</taxon>
        <taxon>Aconoidasida</taxon>
        <taxon>Haemosporida</taxon>
        <taxon>Plasmodiidae</taxon>
        <taxon>Plasmodium</taxon>
        <taxon>Plasmodium (Plasmodium)</taxon>
    </lineage>
</organism>
<reference evidence="6 7" key="2">
    <citation type="submission" date="2016-05" db="EMBL/GenBank/DDBJ databases">
        <authorList>
            <person name="Naeem Raeece"/>
        </authorList>
    </citation>
    <scope>NUCLEOTIDE SEQUENCE [LARGE SCALE GENOMIC DNA]</scope>
</reference>
<comment type="subcellular location">
    <subcellularLocation>
        <location evidence="1">Nucleus</location>
    </subcellularLocation>
</comment>
<proteinExistence type="inferred from homology"/>
<name>A0A1A8YQI8_PLAOA</name>
<evidence type="ECO:0000256" key="3">
    <source>
        <dbReference type="ARBA" id="ARBA00038295"/>
    </source>
</evidence>
<accession>A0A1A8YQI8</accession>
<dbReference type="EMBL" id="FLRD01000107">
    <property type="protein sequence ID" value="SBT38271.1"/>
    <property type="molecule type" value="Genomic_DNA"/>
</dbReference>
<evidence type="ECO:0000256" key="1">
    <source>
        <dbReference type="ARBA" id="ARBA00004123"/>
    </source>
</evidence>
<dbReference type="GO" id="GO:0003714">
    <property type="term" value="F:transcription corepressor activity"/>
    <property type="evidence" value="ECO:0007669"/>
    <property type="project" value="TreeGrafter"/>
</dbReference>
<dbReference type="GO" id="GO:0019212">
    <property type="term" value="F:phosphatase inhibitor activity"/>
    <property type="evidence" value="ECO:0007669"/>
    <property type="project" value="TreeGrafter"/>
</dbReference>
<dbReference type="InterPro" id="IPR009053">
    <property type="entry name" value="Prefoldin"/>
</dbReference>
<protein>
    <submittedName>
        <fullName evidence="4">Uncharacterized protein</fullName>
    </submittedName>
</protein>
<dbReference type="Pfam" id="PF02996">
    <property type="entry name" value="Prefoldin"/>
    <property type="match status" value="1"/>
</dbReference>
<dbReference type="PANTHER" id="PTHR15111">
    <property type="entry name" value="RNA POLYMERASE II SUBUNIT 5-MEDIATING PROTEIN NNX3"/>
    <property type="match status" value="1"/>
</dbReference>
<comment type="similarity">
    <text evidence="3">Belongs to the RNA polymerase II subunit 5-mediating protein family.</text>
</comment>
<evidence type="ECO:0000313" key="4">
    <source>
        <dbReference type="EMBL" id="SBT33689.1"/>
    </source>
</evidence>
<keyword evidence="2" id="KW-0539">Nucleus</keyword>
<dbReference type="GO" id="GO:0000122">
    <property type="term" value="P:negative regulation of transcription by RNA polymerase II"/>
    <property type="evidence" value="ECO:0007669"/>
    <property type="project" value="TreeGrafter"/>
</dbReference>
<dbReference type="SUPFAM" id="SSF46579">
    <property type="entry name" value="Prefoldin"/>
    <property type="match status" value="1"/>
</dbReference>
<keyword evidence="7" id="KW-1185">Reference proteome</keyword>
<dbReference type="InterPro" id="IPR052255">
    <property type="entry name" value="RNA_pol_II_subunit5-mediator"/>
</dbReference>
<evidence type="ECO:0000256" key="2">
    <source>
        <dbReference type="ARBA" id="ARBA00023242"/>
    </source>
</evidence>
<evidence type="ECO:0000313" key="6">
    <source>
        <dbReference type="Proteomes" id="UP000078550"/>
    </source>
</evidence>
<reference evidence="4" key="1">
    <citation type="submission" date="2016-05" db="EMBL/GenBank/DDBJ databases">
        <authorList>
            <person name="Lavstsen T."/>
            <person name="Jespersen J.S."/>
        </authorList>
    </citation>
    <scope>NUCLEOTIDE SEQUENCE [LARGE SCALE GENOMIC DNA]</scope>
</reference>
<dbReference type="Proteomes" id="UP000078555">
    <property type="component" value="Unassembled WGS sequence"/>
</dbReference>
<gene>
    <name evidence="5" type="ORF">POVWA1_037810</name>
    <name evidence="4" type="ORF">POVWA2_015980</name>
</gene>
<dbReference type="Gene3D" id="1.10.287.370">
    <property type="match status" value="1"/>
</dbReference>
<dbReference type="PANTHER" id="PTHR15111:SF0">
    <property type="entry name" value="UNCONVENTIONAL PREFOLDIN RPB5 INTERACTOR 1"/>
    <property type="match status" value="1"/>
</dbReference>
<evidence type="ECO:0000313" key="7">
    <source>
        <dbReference type="Proteomes" id="UP000078555"/>
    </source>
</evidence>
<dbReference type="Proteomes" id="UP000078550">
    <property type="component" value="Unassembled WGS sequence"/>
</dbReference>
<sequence length="276" mass="31439">MNMKNMADVGNFEKEEIEGATERLISKLKNEKLNEEMLKRAIKEHRETMDVISKLTNKLNYKIIVPFSKIAFYEGEIKYTNNVYQDIGCNTYCERTAEKAHAFLQKRVDLYEEKYKVVSDSINTLTKEIELSLELNKALENQNKGDLNNIFLRPDGFLEIREEYHGSDDEHLKNYKNKVLTGEHCTGGKTNFKKDSTYEKEKREHVQIGGGNAGVTQAAPTDEVHRRLEGSPASYEQKNPVTATNKVSKIKSLNVNEQGLLNITENYSSSESGSEG</sequence>
<dbReference type="GO" id="GO:0005634">
    <property type="term" value="C:nucleus"/>
    <property type="evidence" value="ECO:0007669"/>
    <property type="project" value="UniProtKB-SubCell"/>
</dbReference>
<dbReference type="InterPro" id="IPR004127">
    <property type="entry name" value="Prefoldin_subunit_alpha"/>
</dbReference>
<dbReference type="AlphaFoldDB" id="A0A1A8YQI8"/>
<dbReference type="CDD" id="cd23159">
    <property type="entry name" value="Prefoldin_URI1"/>
    <property type="match status" value="1"/>
</dbReference>